<keyword evidence="2" id="KW-0963">Cytoplasm</keyword>
<dbReference type="PANTHER" id="PTHR46630">
    <property type="entry name" value="TETRATRICOPEPTIDE REPEAT PROTEIN 29"/>
    <property type="match status" value="1"/>
</dbReference>
<dbReference type="SUPFAM" id="SSF48452">
    <property type="entry name" value="TPR-like"/>
    <property type="match status" value="2"/>
</dbReference>
<dbReference type="PROSITE" id="PS50005">
    <property type="entry name" value="TPR"/>
    <property type="match status" value="2"/>
</dbReference>
<proteinExistence type="predicted"/>
<dbReference type="SMART" id="SM00028">
    <property type="entry name" value="TPR"/>
    <property type="match status" value="9"/>
</dbReference>
<feature type="repeat" description="TPR" evidence="5">
    <location>
        <begin position="123"/>
        <end position="156"/>
    </location>
</feature>
<dbReference type="InterPro" id="IPR013105">
    <property type="entry name" value="TPR_2"/>
</dbReference>
<keyword evidence="8" id="KW-1185">Reference proteome</keyword>
<gene>
    <name evidence="7" type="ORF">NEF87_003401</name>
</gene>
<evidence type="ECO:0000313" key="8">
    <source>
        <dbReference type="Proteomes" id="UP001208689"/>
    </source>
</evidence>
<dbReference type="Gene3D" id="1.25.40.10">
    <property type="entry name" value="Tetratricopeptide repeat domain"/>
    <property type="match status" value="3"/>
</dbReference>
<comment type="subcellular location">
    <subcellularLocation>
        <location evidence="1">Cytoplasm</location>
    </subcellularLocation>
</comment>
<dbReference type="InterPro" id="IPR051476">
    <property type="entry name" value="Bac_ResReg_Asp_Phosphatase"/>
</dbReference>
<protein>
    <submittedName>
        <fullName evidence="7">HTH-type transcriptional regulator MalT</fullName>
    </submittedName>
</protein>
<dbReference type="PANTHER" id="PTHR46630:SF1">
    <property type="entry name" value="TETRATRICOPEPTIDE REPEAT PROTEIN 29"/>
    <property type="match status" value="1"/>
</dbReference>
<dbReference type="Pfam" id="PF07719">
    <property type="entry name" value="TPR_2"/>
    <property type="match status" value="1"/>
</dbReference>
<name>A0ABY6HX07_9ARCH</name>
<feature type="domain" description="MalT-like TPR region" evidence="6">
    <location>
        <begin position="162"/>
        <end position="312"/>
    </location>
</feature>
<dbReference type="InterPro" id="IPR041617">
    <property type="entry name" value="TPR_MalT"/>
</dbReference>
<dbReference type="InterPro" id="IPR011990">
    <property type="entry name" value="TPR-like_helical_dom_sf"/>
</dbReference>
<evidence type="ECO:0000256" key="3">
    <source>
        <dbReference type="ARBA" id="ARBA00022737"/>
    </source>
</evidence>
<dbReference type="Pfam" id="PF13181">
    <property type="entry name" value="TPR_8"/>
    <property type="match status" value="1"/>
</dbReference>
<dbReference type="Proteomes" id="UP001208689">
    <property type="component" value="Chromosome"/>
</dbReference>
<keyword evidence="4 5" id="KW-0802">TPR repeat</keyword>
<accession>A0ABY6HX07</accession>
<dbReference type="InterPro" id="IPR019734">
    <property type="entry name" value="TPR_rpt"/>
</dbReference>
<evidence type="ECO:0000259" key="6">
    <source>
        <dbReference type="Pfam" id="PF17874"/>
    </source>
</evidence>
<evidence type="ECO:0000256" key="1">
    <source>
        <dbReference type="ARBA" id="ARBA00004496"/>
    </source>
</evidence>
<reference evidence="7" key="1">
    <citation type="submission" date="2022-09" db="EMBL/GenBank/DDBJ databases">
        <title>Actin cytoskeleton and complex cell architecture in an #Asgard archaeon.</title>
        <authorList>
            <person name="Ponce Toledo R.I."/>
            <person name="Schleper C."/>
            <person name="Rodrigues Oliveira T."/>
            <person name="Wollweber F."/>
            <person name="Xu J."/>
            <person name="Rittmann S."/>
            <person name="Klingl A."/>
            <person name="Pilhofer M."/>
        </authorList>
    </citation>
    <scope>NUCLEOTIDE SEQUENCE</scope>
    <source>
        <strain evidence="7">B-35</strain>
    </source>
</reference>
<dbReference type="EMBL" id="CP104013">
    <property type="protein sequence ID" value="UYP47116.1"/>
    <property type="molecule type" value="Genomic_DNA"/>
</dbReference>
<evidence type="ECO:0000256" key="5">
    <source>
        <dbReference type="PROSITE-ProRule" id="PRU00339"/>
    </source>
</evidence>
<evidence type="ECO:0000256" key="4">
    <source>
        <dbReference type="ARBA" id="ARBA00022803"/>
    </source>
</evidence>
<evidence type="ECO:0000313" key="7">
    <source>
        <dbReference type="EMBL" id="UYP47116.1"/>
    </source>
</evidence>
<keyword evidence="3" id="KW-0677">Repeat</keyword>
<evidence type="ECO:0000256" key="2">
    <source>
        <dbReference type="ARBA" id="ARBA00022490"/>
    </source>
</evidence>
<feature type="repeat" description="TPR" evidence="5">
    <location>
        <begin position="162"/>
        <end position="195"/>
    </location>
</feature>
<sequence length="702" mass="81640">MVTEKEFREIIERTETLHLSDPQEEEQFLKENLTKNLTQPQYITLNLQLAYCFLVLSRYNDSYELYSQMKEFALKDKNEELYADTLEGIGNTQVEIGQKKEARKNLLEAISIYQKLNLPEKESKASNCLAVLYFQANDYDEAIKWYEKAQNLTDDKKSIRFVNALGNSGLIYHSQGNMEKAAEIYSRAVSIAKECHYSFVRLIFQEKLGETYRELGDLENAEANFNDAYQFAVKMQDDKHIGTLSTFLANFWLEMGNFHKAYTYLQQGFIHLKKVHFPFGLLDCYYVSAQFWLAKGQLADSKKDLFKVLEIIESNGIFEVECDVLTMLAEVHESLGELDEAFRCLVKADKLAQERNSKFQHAMVLLQRARININLTKFNEAIIFLNEVLWIAGESEDLYLVYESNFLFTQIYLTKYIRNKTTFSFYEEALKYLRIALRLTKEKKLIPRYINTLIIEALLTSSQNDYPSALNSLKTAQKYAEESRMDRKLQEINERLNFIENTSPSHKICTAQQNFVLAIALEDLRRFTFFYPNNSLTEKLTDDSFIVAYEIFKNGDHKILSVDNTPLVDISYSAEVDQMGCVYARNLYSKMKNRIDSMGPFPFGKRSTSSFLVKLLLETSSPTSELNLQKSICILAIVFPQKMNSLFYDKEKVEWLIYNRFNAIKTISQITPELLRDVRSYVMQTLIAELQKTVDEYHSADI</sequence>
<organism evidence="7 8">
    <name type="scientific">Candidatus Lokiarchaeum ossiferum</name>
    <dbReference type="NCBI Taxonomy" id="2951803"/>
    <lineage>
        <taxon>Archaea</taxon>
        <taxon>Promethearchaeati</taxon>
        <taxon>Promethearchaeota</taxon>
        <taxon>Promethearchaeia</taxon>
        <taxon>Promethearchaeales</taxon>
        <taxon>Promethearchaeaceae</taxon>
        <taxon>Candidatus Lokiarchaeum</taxon>
    </lineage>
</organism>
<dbReference type="Pfam" id="PF17874">
    <property type="entry name" value="TPR_MalT"/>
    <property type="match status" value="1"/>
</dbReference>